<dbReference type="EMBL" id="MQWD01000001">
    <property type="protein sequence ID" value="PAP78344.1"/>
    <property type="molecule type" value="Genomic_DNA"/>
</dbReference>
<evidence type="ECO:0008006" key="4">
    <source>
        <dbReference type="Google" id="ProtNLM"/>
    </source>
</evidence>
<dbReference type="RefSeq" id="WP_095512029.1">
    <property type="nucleotide sequence ID" value="NZ_MQWD01000001.1"/>
</dbReference>
<gene>
    <name evidence="2" type="ORF">BSZ37_18915</name>
</gene>
<evidence type="ECO:0000313" key="3">
    <source>
        <dbReference type="Proteomes" id="UP000216339"/>
    </source>
</evidence>
<feature type="chain" id="PRO_5013170955" description="Lipocalin-like domain-containing protein" evidence="1">
    <location>
        <begin position="18"/>
        <end position="142"/>
    </location>
</feature>
<keyword evidence="1" id="KW-0732">Signal</keyword>
<evidence type="ECO:0000256" key="1">
    <source>
        <dbReference type="SAM" id="SignalP"/>
    </source>
</evidence>
<organism evidence="2 3">
    <name type="scientific">Rubrivirga marina</name>
    <dbReference type="NCBI Taxonomy" id="1196024"/>
    <lineage>
        <taxon>Bacteria</taxon>
        <taxon>Pseudomonadati</taxon>
        <taxon>Rhodothermota</taxon>
        <taxon>Rhodothermia</taxon>
        <taxon>Rhodothermales</taxon>
        <taxon>Rubricoccaceae</taxon>
        <taxon>Rubrivirga</taxon>
    </lineage>
</organism>
<dbReference type="Proteomes" id="UP000216339">
    <property type="component" value="Unassembled WGS sequence"/>
</dbReference>
<feature type="signal peptide" evidence="1">
    <location>
        <begin position="1"/>
        <end position="17"/>
    </location>
</feature>
<keyword evidence="3" id="KW-1185">Reference proteome</keyword>
<evidence type="ECO:0000313" key="2">
    <source>
        <dbReference type="EMBL" id="PAP78344.1"/>
    </source>
</evidence>
<sequence length="142" mass="15379">MRTLVLAAAVLAVPAVAQSDPEPAPPPTTPPATVAEAEDVDAALVGEWTLEEVVEAGRLGEMDVAVEEMTCMFRAEGTARVEMEMVQDLDPLSHERTFSFDTEEGKIMVEGDDPVGYRFLSDGRLEMTTTDGLVVRLVRARS</sequence>
<comment type="caution">
    <text evidence="2">The sequence shown here is derived from an EMBL/GenBank/DDBJ whole genome shotgun (WGS) entry which is preliminary data.</text>
</comment>
<protein>
    <recommendedName>
        <fullName evidence="4">Lipocalin-like domain-containing protein</fullName>
    </recommendedName>
</protein>
<name>A0A271J5J7_9BACT</name>
<proteinExistence type="predicted"/>
<accession>A0A271J5J7</accession>
<reference evidence="2 3" key="1">
    <citation type="submission" date="2016-11" db="EMBL/GenBank/DDBJ databases">
        <title>Study of marine rhodopsin-containing bacteria.</title>
        <authorList>
            <person name="Yoshizawa S."/>
            <person name="Kumagai Y."/>
            <person name="Kogure K."/>
        </authorList>
    </citation>
    <scope>NUCLEOTIDE SEQUENCE [LARGE SCALE GENOMIC DNA]</scope>
    <source>
        <strain evidence="2 3">SAORIC-28</strain>
    </source>
</reference>
<dbReference type="AlphaFoldDB" id="A0A271J5J7"/>
<dbReference type="OrthoDB" id="9862808at2"/>